<dbReference type="PANTHER" id="PTHR45971:SF3">
    <property type="entry name" value="RUN DOMAIN BECLIN-1-INTERACTING AND CYSTEINE-RICH DOMAIN-CONTAINING PROTEIN"/>
    <property type="match status" value="1"/>
</dbReference>
<dbReference type="Pfam" id="PF21054">
    <property type="entry name" value="RUBC_PIKBD"/>
    <property type="match status" value="1"/>
</dbReference>
<dbReference type="InterPro" id="IPR052428">
    <property type="entry name" value="Autophagy_HostDef_Reg"/>
</dbReference>
<dbReference type="AlphaFoldDB" id="V8N7I5"/>
<feature type="compositionally biased region" description="Acidic residues" evidence="2">
    <location>
        <begin position="230"/>
        <end position="247"/>
    </location>
</feature>
<accession>V8N7I5</accession>
<dbReference type="Pfam" id="PF13901">
    <property type="entry name" value="RH_dom"/>
    <property type="match status" value="1"/>
</dbReference>
<feature type="non-terminal residue" evidence="4">
    <location>
        <position position="1"/>
    </location>
</feature>
<dbReference type="OrthoDB" id="10067503at2759"/>
<evidence type="ECO:0000256" key="1">
    <source>
        <dbReference type="ARBA" id="ARBA00023006"/>
    </source>
</evidence>
<dbReference type="InterPro" id="IPR025258">
    <property type="entry name" value="RH_dom"/>
</dbReference>
<evidence type="ECO:0000313" key="4">
    <source>
        <dbReference type="EMBL" id="ETE57881.1"/>
    </source>
</evidence>
<dbReference type="PANTHER" id="PTHR45971">
    <property type="entry name" value="PHOX (PX) DOMAIN-CONTAINING PROTEIN"/>
    <property type="match status" value="1"/>
</dbReference>
<keyword evidence="5" id="KW-1185">Reference proteome</keyword>
<gene>
    <name evidence="4" type="ORF">L345_16400</name>
</gene>
<feature type="region of interest" description="Disordered" evidence="2">
    <location>
        <begin position="228"/>
        <end position="247"/>
    </location>
</feature>
<name>V8N7I5_OPHHA</name>
<dbReference type="EMBL" id="AZIM01007593">
    <property type="protein sequence ID" value="ETE57881.1"/>
    <property type="molecule type" value="Genomic_DNA"/>
</dbReference>
<evidence type="ECO:0000256" key="2">
    <source>
        <dbReference type="SAM" id="MobiDB-lite"/>
    </source>
</evidence>
<dbReference type="GO" id="GO:0005769">
    <property type="term" value="C:early endosome"/>
    <property type="evidence" value="ECO:0007669"/>
    <property type="project" value="TreeGrafter"/>
</dbReference>
<keyword evidence="1" id="KW-0072">Autophagy</keyword>
<feature type="domain" description="Rubicon Homology" evidence="3">
    <location>
        <begin position="112"/>
        <end position="219"/>
    </location>
</feature>
<protein>
    <recommendedName>
        <fullName evidence="3">Rubicon Homology domain-containing protein</fullName>
    </recommendedName>
</protein>
<dbReference type="GO" id="GO:0005770">
    <property type="term" value="C:late endosome"/>
    <property type="evidence" value="ECO:0007669"/>
    <property type="project" value="TreeGrafter"/>
</dbReference>
<reference evidence="4 5" key="1">
    <citation type="journal article" date="2013" name="Proc. Natl. Acad. Sci. U.S.A.">
        <title>The king cobra genome reveals dynamic gene evolution and adaptation in the snake venom system.</title>
        <authorList>
            <person name="Vonk F.J."/>
            <person name="Casewell N.R."/>
            <person name="Henkel C.V."/>
            <person name="Heimberg A.M."/>
            <person name="Jansen H.J."/>
            <person name="McCleary R.J."/>
            <person name="Kerkkamp H.M."/>
            <person name="Vos R.A."/>
            <person name="Guerreiro I."/>
            <person name="Calvete J.J."/>
            <person name="Wuster W."/>
            <person name="Woods A.E."/>
            <person name="Logan J.M."/>
            <person name="Harrison R.A."/>
            <person name="Castoe T.A."/>
            <person name="de Koning A.P."/>
            <person name="Pollock D.D."/>
            <person name="Yandell M."/>
            <person name="Calderon D."/>
            <person name="Renjifo C."/>
            <person name="Currier R.B."/>
            <person name="Salgado D."/>
            <person name="Pla D."/>
            <person name="Sanz L."/>
            <person name="Hyder A.S."/>
            <person name="Ribeiro J.M."/>
            <person name="Arntzen J.W."/>
            <person name="van den Thillart G.E."/>
            <person name="Boetzer M."/>
            <person name="Pirovano W."/>
            <person name="Dirks R.P."/>
            <person name="Spaink H.P."/>
            <person name="Duboule D."/>
            <person name="McGlinn E."/>
            <person name="Kini R.M."/>
            <person name="Richardson M.K."/>
        </authorList>
    </citation>
    <scope>NUCLEOTIDE SEQUENCE</scope>
    <source>
        <tissue evidence="4">Blood</tissue>
    </source>
</reference>
<dbReference type="Proteomes" id="UP000018936">
    <property type="component" value="Unassembled WGS sequence"/>
</dbReference>
<comment type="caution">
    <text evidence="4">The sequence shown here is derived from an EMBL/GenBank/DDBJ whole genome shotgun (WGS) entry which is preliminary data.</text>
</comment>
<dbReference type="GO" id="GO:0006914">
    <property type="term" value="P:autophagy"/>
    <property type="evidence" value="ECO:0007669"/>
    <property type="project" value="UniProtKB-KW"/>
</dbReference>
<dbReference type="GO" id="GO:1901981">
    <property type="term" value="F:phosphatidylinositol phosphate binding"/>
    <property type="evidence" value="ECO:0007669"/>
    <property type="project" value="TreeGrafter"/>
</dbReference>
<proteinExistence type="predicted"/>
<evidence type="ECO:0000259" key="3">
    <source>
        <dbReference type="SMART" id="SM01175"/>
    </source>
</evidence>
<dbReference type="GO" id="GO:1901097">
    <property type="term" value="P:negative regulation of autophagosome maturation"/>
    <property type="evidence" value="ECO:0007669"/>
    <property type="project" value="TreeGrafter"/>
</dbReference>
<dbReference type="SMART" id="SM01175">
    <property type="entry name" value="DUF4206"/>
    <property type="match status" value="1"/>
</dbReference>
<dbReference type="GO" id="GO:0045806">
    <property type="term" value="P:negative regulation of endocytosis"/>
    <property type="evidence" value="ECO:0007669"/>
    <property type="project" value="TreeGrafter"/>
</dbReference>
<organism evidence="4 5">
    <name type="scientific">Ophiophagus hannah</name>
    <name type="common">King cobra</name>
    <name type="synonym">Naja hannah</name>
    <dbReference type="NCBI Taxonomy" id="8665"/>
    <lineage>
        <taxon>Eukaryota</taxon>
        <taxon>Metazoa</taxon>
        <taxon>Chordata</taxon>
        <taxon>Craniata</taxon>
        <taxon>Vertebrata</taxon>
        <taxon>Euteleostomi</taxon>
        <taxon>Lepidosauria</taxon>
        <taxon>Squamata</taxon>
        <taxon>Bifurcata</taxon>
        <taxon>Unidentata</taxon>
        <taxon>Episquamata</taxon>
        <taxon>Toxicofera</taxon>
        <taxon>Serpentes</taxon>
        <taxon>Colubroidea</taxon>
        <taxon>Elapidae</taxon>
        <taxon>Elapinae</taxon>
        <taxon>Ophiophagus</taxon>
    </lineage>
</organism>
<sequence length="247" mass="28156">MLLLPIPDSVPISPDDGEHADIYKLRIRVRGNLEWAPPRPQIIFNIHPAPTNGVAPRWADPLVPELSASILERSAFGPQHLWTIGVETLPSLKFPFSLPSSDGPSDYIKRMRYCEYLGKYFCQCCHENAQVVIPSRILRRWDFSKYYVSNFSKDLLHKIWNDPLFNMQDINSALYRKRHQEGGASSPLDRAPPECRACYHKGCFRSGPCPKCTRLQARRELLAKQSLEADLSDYEPEEEEDTVGAAT</sequence>
<evidence type="ECO:0000313" key="5">
    <source>
        <dbReference type="Proteomes" id="UP000018936"/>
    </source>
</evidence>
<dbReference type="InterPro" id="IPR048569">
    <property type="entry name" value="RUBC_PIKBD"/>
</dbReference>